<evidence type="ECO:0000313" key="1">
    <source>
        <dbReference type="EMBL" id="JAE35025.1"/>
    </source>
</evidence>
<name>A0A0A9HCW4_ARUDO</name>
<reference evidence="1" key="2">
    <citation type="journal article" date="2015" name="Data Brief">
        <title>Shoot transcriptome of the giant reed, Arundo donax.</title>
        <authorList>
            <person name="Barrero R.A."/>
            <person name="Guerrero F.D."/>
            <person name="Moolhuijzen P."/>
            <person name="Goolsby J.A."/>
            <person name="Tidwell J."/>
            <person name="Bellgard S.E."/>
            <person name="Bellgard M.I."/>
        </authorList>
    </citation>
    <scope>NUCLEOTIDE SEQUENCE</scope>
    <source>
        <tissue evidence="1">Shoot tissue taken approximately 20 cm above the soil surface</tissue>
    </source>
</reference>
<accession>A0A0A9HCW4</accession>
<reference evidence="1" key="1">
    <citation type="submission" date="2014-09" db="EMBL/GenBank/DDBJ databases">
        <authorList>
            <person name="Magalhaes I.L.F."/>
            <person name="Oliveira U."/>
            <person name="Santos F.R."/>
            <person name="Vidigal T.H.D.A."/>
            <person name="Brescovit A.D."/>
            <person name="Santos A.J."/>
        </authorList>
    </citation>
    <scope>NUCLEOTIDE SEQUENCE</scope>
    <source>
        <tissue evidence="1">Shoot tissue taken approximately 20 cm above the soil surface</tissue>
    </source>
</reference>
<organism evidence="1">
    <name type="scientific">Arundo donax</name>
    <name type="common">Giant reed</name>
    <name type="synonym">Donax arundinaceus</name>
    <dbReference type="NCBI Taxonomy" id="35708"/>
    <lineage>
        <taxon>Eukaryota</taxon>
        <taxon>Viridiplantae</taxon>
        <taxon>Streptophyta</taxon>
        <taxon>Embryophyta</taxon>
        <taxon>Tracheophyta</taxon>
        <taxon>Spermatophyta</taxon>
        <taxon>Magnoliopsida</taxon>
        <taxon>Liliopsida</taxon>
        <taxon>Poales</taxon>
        <taxon>Poaceae</taxon>
        <taxon>PACMAD clade</taxon>
        <taxon>Arundinoideae</taxon>
        <taxon>Arundineae</taxon>
        <taxon>Arundo</taxon>
    </lineage>
</organism>
<proteinExistence type="predicted"/>
<dbReference type="EMBL" id="GBRH01162871">
    <property type="protein sequence ID" value="JAE35025.1"/>
    <property type="molecule type" value="Transcribed_RNA"/>
</dbReference>
<protein>
    <submittedName>
        <fullName evidence="1">Uncharacterized protein</fullName>
    </submittedName>
</protein>
<dbReference type="AlphaFoldDB" id="A0A0A9HCW4"/>
<sequence length="48" mass="5633">MPSQPVEHRSFLLIDDLPLPFKRIIHRSFLTPNDNIHMLMCCTLITVK</sequence>